<evidence type="ECO:0000256" key="4">
    <source>
        <dbReference type="ARBA" id="ARBA00022475"/>
    </source>
</evidence>
<keyword evidence="8 13" id="KW-0769">Symport</keyword>
<protein>
    <recommendedName>
        <fullName evidence="13">Probable potassium transport system protein Kup</fullName>
    </recommendedName>
</protein>
<keyword evidence="12 13" id="KW-0472">Membrane</keyword>
<organism evidence="16 17">
    <name type="scientific">Dongia soli</name>
    <dbReference type="NCBI Taxonomy" id="600628"/>
    <lineage>
        <taxon>Bacteria</taxon>
        <taxon>Pseudomonadati</taxon>
        <taxon>Pseudomonadota</taxon>
        <taxon>Alphaproteobacteria</taxon>
        <taxon>Rhodospirillales</taxon>
        <taxon>Dongiaceae</taxon>
        <taxon>Dongia</taxon>
    </lineage>
</organism>
<feature type="transmembrane region" description="Helical" evidence="13">
    <location>
        <begin position="252"/>
        <end position="272"/>
    </location>
</feature>
<comment type="function">
    <text evidence="13">Transport of potassium into the cell. Likely operates as a K(+):H(+) symporter.</text>
</comment>
<feature type="transmembrane region" description="Helical" evidence="13">
    <location>
        <begin position="211"/>
        <end position="231"/>
    </location>
</feature>
<evidence type="ECO:0000256" key="1">
    <source>
        <dbReference type="ARBA" id="ARBA00004141"/>
    </source>
</evidence>
<dbReference type="Proteomes" id="UP001279642">
    <property type="component" value="Unassembled WGS sequence"/>
</dbReference>
<dbReference type="PANTHER" id="PTHR30540:SF79">
    <property type="entry name" value="LOW AFFINITY POTASSIUM TRANSPORT SYSTEM PROTEIN KUP"/>
    <property type="match status" value="1"/>
</dbReference>
<dbReference type="InterPro" id="IPR053952">
    <property type="entry name" value="K_trans_C"/>
</dbReference>
<keyword evidence="6 13" id="KW-0633">Potassium transport</keyword>
<comment type="subcellular location">
    <subcellularLocation>
        <location evidence="13">Cell membrane</location>
        <topology evidence="13">Multi-pass membrane protein</topology>
    </subcellularLocation>
    <subcellularLocation>
        <location evidence="1">Membrane</location>
        <topology evidence="1">Multi-pass membrane protein</topology>
    </subcellularLocation>
</comment>
<comment type="catalytic activity">
    <reaction evidence="13">
        <text>K(+)(in) + H(+)(in) = K(+)(out) + H(+)(out)</text>
        <dbReference type="Rhea" id="RHEA:28490"/>
        <dbReference type="ChEBI" id="CHEBI:15378"/>
        <dbReference type="ChEBI" id="CHEBI:29103"/>
    </reaction>
</comment>
<evidence type="ECO:0000259" key="15">
    <source>
        <dbReference type="Pfam" id="PF22776"/>
    </source>
</evidence>
<dbReference type="EMBL" id="JAXCLW010000001">
    <property type="protein sequence ID" value="MDY0881801.1"/>
    <property type="molecule type" value="Genomic_DNA"/>
</dbReference>
<keyword evidence="3 13" id="KW-0813">Transport</keyword>
<keyword evidence="4 13" id="KW-1003">Cell membrane</keyword>
<feature type="transmembrane region" description="Helical" evidence="13">
    <location>
        <begin position="54"/>
        <end position="73"/>
    </location>
</feature>
<feature type="transmembrane region" description="Helical" evidence="13">
    <location>
        <begin position="12"/>
        <end position="34"/>
    </location>
</feature>
<evidence type="ECO:0000256" key="12">
    <source>
        <dbReference type="ARBA" id="ARBA00023136"/>
    </source>
</evidence>
<proteinExistence type="inferred from homology"/>
<keyword evidence="17" id="KW-1185">Reference proteome</keyword>
<evidence type="ECO:0000256" key="3">
    <source>
        <dbReference type="ARBA" id="ARBA00022448"/>
    </source>
</evidence>
<evidence type="ECO:0000256" key="2">
    <source>
        <dbReference type="ARBA" id="ARBA00007019"/>
    </source>
</evidence>
<dbReference type="HAMAP" id="MF_01522">
    <property type="entry name" value="Kup"/>
    <property type="match status" value="1"/>
</dbReference>
<keyword evidence="11 13" id="KW-0406">Ion transport</keyword>
<evidence type="ECO:0000256" key="5">
    <source>
        <dbReference type="ARBA" id="ARBA00022519"/>
    </source>
</evidence>
<keyword evidence="5" id="KW-0997">Cell inner membrane</keyword>
<feature type="transmembrane region" description="Helical" evidence="13">
    <location>
        <begin position="140"/>
        <end position="161"/>
    </location>
</feature>
<gene>
    <name evidence="13" type="primary">kup</name>
    <name evidence="16" type="ORF">SMD27_03025</name>
</gene>
<feature type="transmembrane region" description="Helical" evidence="13">
    <location>
        <begin position="102"/>
        <end position="120"/>
    </location>
</feature>
<reference evidence="16 17" key="1">
    <citation type="journal article" date="2016" name="Antonie Van Leeuwenhoek">
        <title>Dongia soli sp. nov., isolated from soil from Dokdo, Korea.</title>
        <authorList>
            <person name="Kim D.U."/>
            <person name="Lee H."/>
            <person name="Kim H."/>
            <person name="Kim S.G."/>
            <person name="Ka J.O."/>
        </authorList>
    </citation>
    <scope>NUCLEOTIDE SEQUENCE [LARGE SCALE GENOMIC DNA]</scope>
    <source>
        <strain evidence="16 17">D78</strain>
    </source>
</reference>
<evidence type="ECO:0000256" key="13">
    <source>
        <dbReference type="HAMAP-Rule" id="MF_01522"/>
    </source>
</evidence>
<feature type="transmembrane region" description="Helical" evidence="13">
    <location>
        <begin position="427"/>
        <end position="445"/>
    </location>
</feature>
<feature type="transmembrane region" description="Helical" evidence="13">
    <location>
        <begin position="292"/>
        <end position="321"/>
    </location>
</feature>
<evidence type="ECO:0000256" key="7">
    <source>
        <dbReference type="ARBA" id="ARBA00022692"/>
    </source>
</evidence>
<evidence type="ECO:0000256" key="9">
    <source>
        <dbReference type="ARBA" id="ARBA00022958"/>
    </source>
</evidence>
<dbReference type="RefSeq" id="WP_320506849.1">
    <property type="nucleotide sequence ID" value="NZ_JAXCLW010000001.1"/>
</dbReference>
<evidence type="ECO:0000256" key="11">
    <source>
        <dbReference type="ARBA" id="ARBA00023065"/>
    </source>
</evidence>
<dbReference type="Pfam" id="PF02705">
    <property type="entry name" value="K_trans"/>
    <property type="match status" value="1"/>
</dbReference>
<feature type="domain" description="K+ potassium transporter integral membrane" evidence="14">
    <location>
        <begin position="17"/>
        <end position="468"/>
    </location>
</feature>
<feature type="transmembrane region" description="Helical" evidence="13">
    <location>
        <begin position="369"/>
        <end position="395"/>
    </location>
</feature>
<keyword evidence="7 13" id="KW-0812">Transmembrane</keyword>
<comment type="caution">
    <text evidence="16">The sequence shown here is derived from an EMBL/GenBank/DDBJ whole genome shotgun (WGS) entry which is preliminary data.</text>
</comment>
<dbReference type="InterPro" id="IPR023051">
    <property type="entry name" value="Kup"/>
</dbReference>
<dbReference type="Pfam" id="PF22776">
    <property type="entry name" value="K_trans_C"/>
    <property type="match status" value="1"/>
</dbReference>
<feature type="domain" description="K+ potassium transporter C-terminal" evidence="15">
    <location>
        <begin position="478"/>
        <end position="626"/>
    </location>
</feature>
<dbReference type="InterPro" id="IPR003855">
    <property type="entry name" value="K+_transporter"/>
</dbReference>
<comment type="similarity">
    <text evidence="2 13">Belongs to the HAK/KUP transporter (TC 2.A.72) family.</text>
</comment>
<dbReference type="PANTHER" id="PTHR30540">
    <property type="entry name" value="OSMOTIC STRESS POTASSIUM TRANSPORTER"/>
    <property type="match status" value="1"/>
</dbReference>
<evidence type="ECO:0000256" key="10">
    <source>
        <dbReference type="ARBA" id="ARBA00022989"/>
    </source>
</evidence>
<feature type="transmembrane region" description="Helical" evidence="13">
    <location>
        <begin position="342"/>
        <end position="363"/>
    </location>
</feature>
<sequence>MQQSLAATGKKSLPALLVGAIGVVYGDIGTSPLYALKECFAPQHGLPPTPENVLGVLSLIFWSVMLVVSFKYVTIILRADNDGEGGSLALLALVRDVVKKPAAIAAVTALGIFAAALFYGDSMITPAISVLSAVEGLEVAWPEIDIIVVPLTLGILIGLFLIQRQGSSRIGSLFGPIMLLWFGSLAVLGVLKMLDRPDILFALNPIHAVRFFMAEGWLAFFVLSSVVLALTGAEALYSDLGHFGRRPIRLTWFFLVLPSLVLNYFGQGALLLGDPTAVENPFFRLAPSWGALPLVGLATVATVIASQAVITGAFSVTQQAIQLGFLPRLRVIHTSHAAMGQIYIPFVNWMLMTAVTLLVLGFGSSTNLAAAYGVAVTGTMVIDTMLIGAVIFLIWKWPRVPAVMLVALLLFVDLCFFIANFGKVTHGGWFTLLVGLVIFVLLTTWKRGRELLMARIDQDAMPVEMFLKSISSRITRVPGTAIFMTGRQQGIPNALLHNLKHNKVMHERNILLTVVLRQVAHVPVPRRLSMEEIGPGFYRLMLSFGFMDDPDVPAALRHSADIGLPINLMETSFFISRETIVPSMLPGMMLWRELLFAWMSRNAATAMDFFNLPTNRVVELGTQVEI</sequence>
<evidence type="ECO:0000259" key="14">
    <source>
        <dbReference type="Pfam" id="PF02705"/>
    </source>
</evidence>
<evidence type="ECO:0000256" key="8">
    <source>
        <dbReference type="ARBA" id="ARBA00022847"/>
    </source>
</evidence>
<feature type="transmembrane region" description="Helical" evidence="13">
    <location>
        <begin position="173"/>
        <end position="191"/>
    </location>
</feature>
<evidence type="ECO:0000313" key="16">
    <source>
        <dbReference type="EMBL" id="MDY0881801.1"/>
    </source>
</evidence>
<keyword evidence="9 13" id="KW-0630">Potassium</keyword>
<dbReference type="InterPro" id="IPR053951">
    <property type="entry name" value="K_trans_N"/>
</dbReference>
<accession>A0ABU5E6J4</accession>
<name>A0ABU5E6J4_9PROT</name>
<feature type="transmembrane region" description="Helical" evidence="13">
    <location>
        <begin position="402"/>
        <end position="421"/>
    </location>
</feature>
<evidence type="ECO:0000256" key="6">
    <source>
        <dbReference type="ARBA" id="ARBA00022538"/>
    </source>
</evidence>
<evidence type="ECO:0000313" key="17">
    <source>
        <dbReference type="Proteomes" id="UP001279642"/>
    </source>
</evidence>
<keyword evidence="10 13" id="KW-1133">Transmembrane helix</keyword>